<proteinExistence type="predicted"/>
<feature type="region of interest" description="Disordered" evidence="1">
    <location>
        <begin position="159"/>
        <end position="179"/>
    </location>
</feature>
<feature type="domain" description="Putative type VI secretion system Rhs element associated Vgr" evidence="3">
    <location>
        <begin position="16"/>
        <end position="116"/>
    </location>
</feature>
<sequence>MSFHARPRWIFSYQEFDDTDGQQRIQLATTQAATQLNLGHIIHQADNYRGSHRGDGFELRTDAYGALRAGRGLMLTTWPLKASINQASSEPAGDATAPTALLKQASELFKNTSQIAATHKTVKVAASEGATSSGKSTLKPDLAPLPAMLKSAKGMVSANTQPSALSAQSSAGGDSAVPHSEDPLLTLAARGGMGFVSGQSLQWASGETLNWASGQDSNFALATSLRIHTGQSLGILSSAQGKGHLKAIAATGPVIAQAQADTMTLASKEQLKMISISGKLDMASPKKIHLAVAGGSAITIEGGNITVQCPGVLTVHASQRSFGGPAQASLPLPIWTQGDLTLPCAQAAAARNAAFIKLG</sequence>
<evidence type="ECO:0000259" key="2">
    <source>
        <dbReference type="Pfam" id="PF10106"/>
    </source>
</evidence>
<gene>
    <name evidence="4" type="ORF">ABVT11_12360</name>
</gene>
<dbReference type="Pfam" id="PF10106">
    <property type="entry name" value="DUF2345"/>
    <property type="match status" value="1"/>
</dbReference>
<evidence type="ECO:0000313" key="4">
    <source>
        <dbReference type="EMBL" id="MET1490621.1"/>
    </source>
</evidence>
<reference evidence="4 5" key="1">
    <citation type="submission" date="2024-07" db="EMBL/GenBank/DDBJ databases">
        <title>Uliginosibacterium paludis KCTC:42655.</title>
        <authorList>
            <person name="Kim M.K."/>
        </authorList>
    </citation>
    <scope>NUCLEOTIDE SEQUENCE [LARGE SCALE GENOMIC DNA]</scope>
    <source>
        <strain evidence="4 5">KCTC 42655</strain>
    </source>
</reference>
<keyword evidence="5" id="KW-1185">Reference proteome</keyword>
<dbReference type="Pfam" id="PF13296">
    <property type="entry name" value="T6SS_Vgr"/>
    <property type="match status" value="1"/>
</dbReference>
<dbReference type="InterPro" id="IPR028244">
    <property type="entry name" value="T6SS_Rhs_Vgr_dom"/>
</dbReference>
<comment type="caution">
    <text evidence="4">The sequence shown here is derived from an EMBL/GenBank/DDBJ whole genome shotgun (WGS) entry which is preliminary data.</text>
</comment>
<accession>A0ABV2CRS5</accession>
<evidence type="ECO:0000256" key="1">
    <source>
        <dbReference type="SAM" id="MobiDB-lite"/>
    </source>
</evidence>
<dbReference type="InterPro" id="IPR018769">
    <property type="entry name" value="VgrG2_DUF2345"/>
</dbReference>
<dbReference type="RefSeq" id="WP_345927647.1">
    <property type="nucleotide sequence ID" value="NZ_JBDIVF010000004.1"/>
</dbReference>
<evidence type="ECO:0000313" key="5">
    <source>
        <dbReference type="Proteomes" id="UP001548590"/>
    </source>
</evidence>
<evidence type="ECO:0000259" key="3">
    <source>
        <dbReference type="Pfam" id="PF13296"/>
    </source>
</evidence>
<feature type="domain" description="DUF2345" evidence="2">
    <location>
        <begin position="173"/>
        <end position="326"/>
    </location>
</feature>
<organism evidence="4 5">
    <name type="scientific">Uliginosibacterium paludis</name>
    <dbReference type="NCBI Taxonomy" id="1615952"/>
    <lineage>
        <taxon>Bacteria</taxon>
        <taxon>Pseudomonadati</taxon>
        <taxon>Pseudomonadota</taxon>
        <taxon>Betaproteobacteria</taxon>
        <taxon>Rhodocyclales</taxon>
        <taxon>Zoogloeaceae</taxon>
        <taxon>Uliginosibacterium</taxon>
    </lineage>
</organism>
<dbReference type="Proteomes" id="UP001548590">
    <property type="component" value="Unassembled WGS sequence"/>
</dbReference>
<name>A0ABV2CRS5_9RHOO</name>
<feature type="compositionally biased region" description="Polar residues" evidence="1">
    <location>
        <begin position="159"/>
        <end position="172"/>
    </location>
</feature>
<protein>
    <submittedName>
        <fullName evidence="4">Type VI secretion system Vgr family protein</fullName>
    </submittedName>
</protein>
<dbReference type="EMBL" id="JBEWLZ010000006">
    <property type="protein sequence ID" value="MET1490621.1"/>
    <property type="molecule type" value="Genomic_DNA"/>
</dbReference>